<dbReference type="Proteomes" id="UP001367508">
    <property type="component" value="Unassembled WGS sequence"/>
</dbReference>
<accession>A0AAN9JX29</accession>
<reference evidence="1 2" key="1">
    <citation type="submission" date="2024-01" db="EMBL/GenBank/DDBJ databases">
        <title>The genomes of 5 underutilized Papilionoideae crops provide insights into root nodulation and disease resistanc.</title>
        <authorList>
            <person name="Jiang F."/>
        </authorList>
    </citation>
    <scope>NUCLEOTIDE SEQUENCE [LARGE SCALE GENOMIC DNA]</scope>
    <source>
        <strain evidence="1">LVBAO_FW01</strain>
        <tissue evidence="1">Leaves</tissue>
    </source>
</reference>
<proteinExistence type="predicted"/>
<organism evidence="1 2">
    <name type="scientific">Canavalia gladiata</name>
    <name type="common">Sword bean</name>
    <name type="synonym">Dolichos gladiatus</name>
    <dbReference type="NCBI Taxonomy" id="3824"/>
    <lineage>
        <taxon>Eukaryota</taxon>
        <taxon>Viridiplantae</taxon>
        <taxon>Streptophyta</taxon>
        <taxon>Embryophyta</taxon>
        <taxon>Tracheophyta</taxon>
        <taxon>Spermatophyta</taxon>
        <taxon>Magnoliopsida</taxon>
        <taxon>eudicotyledons</taxon>
        <taxon>Gunneridae</taxon>
        <taxon>Pentapetalae</taxon>
        <taxon>rosids</taxon>
        <taxon>fabids</taxon>
        <taxon>Fabales</taxon>
        <taxon>Fabaceae</taxon>
        <taxon>Papilionoideae</taxon>
        <taxon>50 kb inversion clade</taxon>
        <taxon>NPAAA clade</taxon>
        <taxon>indigoferoid/millettioid clade</taxon>
        <taxon>Phaseoleae</taxon>
        <taxon>Canavalia</taxon>
    </lineage>
</organism>
<keyword evidence="2" id="KW-1185">Reference proteome</keyword>
<name>A0AAN9JX29_CANGL</name>
<evidence type="ECO:0000313" key="1">
    <source>
        <dbReference type="EMBL" id="KAK7307135.1"/>
    </source>
</evidence>
<dbReference type="EMBL" id="JAYMYQ010000010">
    <property type="protein sequence ID" value="KAK7307135.1"/>
    <property type="molecule type" value="Genomic_DNA"/>
</dbReference>
<protein>
    <submittedName>
        <fullName evidence="1">Uncharacterized protein</fullName>
    </submittedName>
</protein>
<dbReference type="AlphaFoldDB" id="A0AAN9JX29"/>
<gene>
    <name evidence="1" type="ORF">VNO77_39939</name>
</gene>
<evidence type="ECO:0000313" key="2">
    <source>
        <dbReference type="Proteomes" id="UP001367508"/>
    </source>
</evidence>
<sequence length="71" mass="8093">MLKVLSLPQLQWFPGERFHILLETILKEEAAAESIRTPYQNSQNGMANVGIDPVESLTLASDTNFPWIYCR</sequence>
<comment type="caution">
    <text evidence="1">The sequence shown here is derived from an EMBL/GenBank/DDBJ whole genome shotgun (WGS) entry which is preliminary data.</text>
</comment>